<keyword evidence="2" id="KW-0812">Transmembrane</keyword>
<organism evidence="3 4">
    <name type="scientific">Leptospira harrisiae</name>
    <dbReference type="NCBI Taxonomy" id="2023189"/>
    <lineage>
        <taxon>Bacteria</taxon>
        <taxon>Pseudomonadati</taxon>
        <taxon>Spirochaetota</taxon>
        <taxon>Spirochaetia</taxon>
        <taxon>Leptospirales</taxon>
        <taxon>Leptospiraceae</taxon>
        <taxon>Leptospira</taxon>
    </lineage>
</organism>
<keyword evidence="2" id="KW-1133">Transmembrane helix</keyword>
<dbReference type="RefSeq" id="WP_100742484.1">
    <property type="nucleotide sequence ID" value="NZ_NPDW01000001.1"/>
</dbReference>
<reference evidence="3 4" key="1">
    <citation type="submission" date="2017-07" db="EMBL/GenBank/DDBJ databases">
        <title>Leptospira spp. isolated from tropical soils.</title>
        <authorList>
            <person name="Thibeaux R."/>
            <person name="Iraola G."/>
            <person name="Ferres I."/>
            <person name="Bierque E."/>
            <person name="Girault D."/>
            <person name="Soupe-Gilbert M.-E."/>
            <person name="Picardeau M."/>
            <person name="Goarant C."/>
        </authorList>
    </citation>
    <scope>NUCLEOTIDE SEQUENCE [LARGE SCALE GENOMIC DNA]</scope>
    <source>
        <strain evidence="3 4">FH2-B-A1</strain>
    </source>
</reference>
<protein>
    <submittedName>
        <fullName evidence="3">Uncharacterized protein</fullName>
    </submittedName>
</protein>
<keyword evidence="4" id="KW-1185">Reference proteome</keyword>
<dbReference type="Proteomes" id="UP000232145">
    <property type="component" value="Unassembled WGS sequence"/>
</dbReference>
<evidence type="ECO:0000256" key="1">
    <source>
        <dbReference type="SAM" id="MobiDB-lite"/>
    </source>
</evidence>
<name>A0A2N0AMQ1_9LEPT</name>
<proteinExistence type="predicted"/>
<sequence length="225" mass="26037">MSKRFIGIISVCGFLLVLFSFVVWKFSSHKTNKQTDVTDSDFGNSESHAKSLFDDPEFADAPNPEELELAQAEVLWPFALEKKPNRKEEIKEEWRDFAAKYPKNFYIPREIKSRMTESEEKEHLEMLDSFTAMDASISASISKEKWSDKPSAEEPGATERPSPKTQKAYFDFKINELESRIQMVEYWIENKHPSGEVKQSAEKDLSLWKKELTSLKEVRSQVPNS</sequence>
<comment type="caution">
    <text evidence="3">The sequence shown here is derived from an EMBL/GenBank/DDBJ whole genome shotgun (WGS) entry which is preliminary data.</text>
</comment>
<feature type="transmembrane region" description="Helical" evidence="2">
    <location>
        <begin position="6"/>
        <end position="24"/>
    </location>
</feature>
<evidence type="ECO:0000313" key="4">
    <source>
        <dbReference type="Proteomes" id="UP000232145"/>
    </source>
</evidence>
<keyword evidence="2" id="KW-0472">Membrane</keyword>
<evidence type="ECO:0000256" key="2">
    <source>
        <dbReference type="SAM" id="Phobius"/>
    </source>
</evidence>
<feature type="compositionally biased region" description="Basic and acidic residues" evidence="1">
    <location>
        <begin position="142"/>
        <end position="152"/>
    </location>
</feature>
<gene>
    <name evidence="3" type="ORF">CH364_05090</name>
</gene>
<dbReference type="OrthoDB" id="344756at2"/>
<feature type="region of interest" description="Disordered" evidence="1">
    <location>
        <begin position="141"/>
        <end position="167"/>
    </location>
</feature>
<evidence type="ECO:0000313" key="3">
    <source>
        <dbReference type="EMBL" id="PJZ85589.1"/>
    </source>
</evidence>
<dbReference type="AlphaFoldDB" id="A0A2N0AMQ1"/>
<dbReference type="EMBL" id="NPDX01000001">
    <property type="protein sequence ID" value="PJZ85589.1"/>
    <property type="molecule type" value="Genomic_DNA"/>
</dbReference>
<accession>A0A2N0AMQ1</accession>